<protein>
    <submittedName>
        <fullName evidence="1">Uncharacterized protein</fullName>
    </submittedName>
</protein>
<dbReference type="EMBL" id="JABSTQ010009453">
    <property type="protein sequence ID" value="KAG0429006.1"/>
    <property type="molecule type" value="Genomic_DNA"/>
</dbReference>
<reference evidence="1 2" key="1">
    <citation type="journal article" date="2020" name="Cell">
        <title>Large-Scale Comparative Analyses of Tick Genomes Elucidate Their Genetic Diversity and Vector Capacities.</title>
        <authorList>
            <consortium name="Tick Genome and Microbiome Consortium (TIGMIC)"/>
            <person name="Jia N."/>
            <person name="Wang J."/>
            <person name="Shi W."/>
            <person name="Du L."/>
            <person name="Sun Y."/>
            <person name="Zhan W."/>
            <person name="Jiang J.F."/>
            <person name="Wang Q."/>
            <person name="Zhang B."/>
            <person name="Ji P."/>
            <person name="Bell-Sakyi L."/>
            <person name="Cui X.M."/>
            <person name="Yuan T.T."/>
            <person name="Jiang B.G."/>
            <person name="Yang W.F."/>
            <person name="Lam T.T."/>
            <person name="Chang Q.C."/>
            <person name="Ding S.J."/>
            <person name="Wang X.J."/>
            <person name="Zhu J.G."/>
            <person name="Ruan X.D."/>
            <person name="Zhao L."/>
            <person name="Wei J.T."/>
            <person name="Ye R.Z."/>
            <person name="Que T.C."/>
            <person name="Du C.H."/>
            <person name="Zhou Y.H."/>
            <person name="Cheng J.X."/>
            <person name="Dai P.F."/>
            <person name="Guo W.B."/>
            <person name="Han X.H."/>
            <person name="Huang E.J."/>
            <person name="Li L.F."/>
            <person name="Wei W."/>
            <person name="Gao Y.C."/>
            <person name="Liu J.Z."/>
            <person name="Shao H.Z."/>
            <person name="Wang X."/>
            <person name="Wang C.C."/>
            <person name="Yang T.C."/>
            <person name="Huo Q.B."/>
            <person name="Li W."/>
            <person name="Chen H.Y."/>
            <person name="Chen S.E."/>
            <person name="Zhou L.G."/>
            <person name="Ni X.B."/>
            <person name="Tian J.H."/>
            <person name="Sheng Y."/>
            <person name="Liu T."/>
            <person name="Pan Y.S."/>
            <person name="Xia L.Y."/>
            <person name="Li J."/>
            <person name="Zhao F."/>
            <person name="Cao W.C."/>
        </authorList>
    </citation>
    <scope>NUCLEOTIDE SEQUENCE [LARGE SCALE GENOMIC DNA]</scope>
    <source>
        <strain evidence="1">Iper-2018</strain>
    </source>
</reference>
<accession>A0AC60Q7A4</accession>
<proteinExistence type="predicted"/>
<evidence type="ECO:0000313" key="2">
    <source>
        <dbReference type="Proteomes" id="UP000805193"/>
    </source>
</evidence>
<gene>
    <name evidence="1" type="ORF">HPB47_024055</name>
</gene>
<keyword evidence="2" id="KW-1185">Reference proteome</keyword>
<dbReference type="Proteomes" id="UP000805193">
    <property type="component" value="Unassembled WGS sequence"/>
</dbReference>
<sequence length="460" mass="48082">MDTIDSKLLLRDHTYNATQDTQTGHSTLGKRRNDGDGEPADLLVTPAKLQAPPGDSMEEVLIEVVPSQTPCRSTANSSEMADECSIYVSLVPENSCKFERHKLSPVKLDDTVSSLQSKVAELFKTKTEDVELVFLGKSLKKDDTLEACGIKNGMTVFVYPHHEPEKPTCTLNMQEIPMIAFGTAVVNPAFRSVLQSLTKPEVLESVMASTPALADDPIAVGILQDPELMTLLANPTFLRKMAESHPALVEAAVQIAVSFHEEGMASGRSATPPPDPSLVSYSLDALSDDDDMDSELEQGMSGAGGMFSPNRITPAQLAAALTAAAAAPTSGSPASSSPPGATGSPRVPPSPRLNAPPSTPRNPITSEMLNSAMQSALGNLSVPASGGTLQLPSGTAGGGSAESTDPAVNFQSQLQQLRDMGIANDPASLRALSATGGDVQAALELLFGDFGEGDSMNAPT</sequence>
<comment type="caution">
    <text evidence="1">The sequence shown here is derived from an EMBL/GenBank/DDBJ whole genome shotgun (WGS) entry which is preliminary data.</text>
</comment>
<name>A0AC60Q7A4_IXOPE</name>
<organism evidence="1 2">
    <name type="scientific">Ixodes persulcatus</name>
    <name type="common">Taiga tick</name>
    <dbReference type="NCBI Taxonomy" id="34615"/>
    <lineage>
        <taxon>Eukaryota</taxon>
        <taxon>Metazoa</taxon>
        <taxon>Ecdysozoa</taxon>
        <taxon>Arthropoda</taxon>
        <taxon>Chelicerata</taxon>
        <taxon>Arachnida</taxon>
        <taxon>Acari</taxon>
        <taxon>Parasitiformes</taxon>
        <taxon>Ixodida</taxon>
        <taxon>Ixodoidea</taxon>
        <taxon>Ixodidae</taxon>
        <taxon>Ixodinae</taxon>
        <taxon>Ixodes</taxon>
    </lineage>
</organism>
<evidence type="ECO:0000313" key="1">
    <source>
        <dbReference type="EMBL" id="KAG0429006.1"/>
    </source>
</evidence>